<organism evidence="1 2">
    <name type="scientific">Epilithonimonas zeae</name>
    <dbReference type="NCBI Taxonomy" id="1416779"/>
    <lineage>
        <taxon>Bacteria</taxon>
        <taxon>Pseudomonadati</taxon>
        <taxon>Bacteroidota</taxon>
        <taxon>Flavobacteriia</taxon>
        <taxon>Flavobacteriales</taxon>
        <taxon>Weeksellaceae</taxon>
        <taxon>Chryseobacterium group</taxon>
        <taxon>Epilithonimonas</taxon>
    </lineage>
</organism>
<keyword evidence="2" id="KW-1185">Reference proteome</keyword>
<dbReference type="STRING" id="1416779.SAMN05444409_2401"/>
<dbReference type="RefSeq" id="WP_074235454.1">
    <property type="nucleotide sequence ID" value="NZ_FSRK01000001.1"/>
</dbReference>
<evidence type="ECO:0000313" key="2">
    <source>
        <dbReference type="Proteomes" id="UP000185207"/>
    </source>
</evidence>
<dbReference type="Gene3D" id="2.130.10.10">
    <property type="entry name" value="YVTN repeat-like/Quinoprotein amine dehydrogenase"/>
    <property type="match status" value="2"/>
</dbReference>
<dbReference type="Proteomes" id="UP000185207">
    <property type="component" value="Unassembled WGS sequence"/>
</dbReference>
<dbReference type="SUPFAM" id="SSF110296">
    <property type="entry name" value="Oligoxyloglucan reducing end-specific cellobiohydrolase"/>
    <property type="match status" value="1"/>
</dbReference>
<sequence length="418" mass="46161">MKKIFIYFVLNIANTVLSQTYNWQALNYPSSTTGRYDDVFFLTENLGWAARGGNGAVFKTTNGGSTWIEQVVSSQTGQYFRNIEFLNENIGFLGTLNNNFYKTTNGGTTWTKVNNISPYPAAICGLDCVGESTVYGCGAWFSPAYVIKSTDSGSTWKFIDMSTYASALVEVQFIDENIGFISGSDEQGAVILKTTDGGDSWDKIYSAGEYGDYVWKLQIFPGNKTIFGSIESETQGKLLKTFDGGLTWQTKNFPDPYVQAVGFVSETHGWMGGHNSGFMETFDGGNTWVNNSLGGSLNRIFFVNGATAFASGNQIYKMTTTGLSTNESGNEKVENLKIEVVPNPVKDKLNLNINYIHSDHIIIGLYDLTGKFLGNILKDNISQKGLKKYSLDFKYPIGEYLLAVQSNLGRQSIKIMKK</sequence>
<dbReference type="PANTHER" id="PTHR47199">
    <property type="entry name" value="PHOTOSYSTEM II STABILITY/ASSEMBLY FACTOR HCF136, CHLOROPLASTIC"/>
    <property type="match status" value="1"/>
</dbReference>
<dbReference type="PANTHER" id="PTHR47199:SF2">
    <property type="entry name" value="PHOTOSYSTEM II STABILITY_ASSEMBLY FACTOR HCF136, CHLOROPLASTIC"/>
    <property type="match status" value="1"/>
</dbReference>
<gene>
    <name evidence="1" type="ORF">SAMN05444409_2401</name>
</gene>
<proteinExistence type="predicted"/>
<dbReference type="AlphaFoldDB" id="A0A1N6HDF2"/>
<protein>
    <submittedName>
        <fullName evidence="1">Por secretion system C-terminal sorting domain-containing protein</fullName>
    </submittedName>
</protein>
<dbReference type="InterPro" id="IPR015943">
    <property type="entry name" value="WD40/YVTN_repeat-like_dom_sf"/>
</dbReference>
<name>A0A1N6HDF2_9FLAO</name>
<accession>A0A1N6HDF2</accession>
<dbReference type="EMBL" id="FSRK01000001">
    <property type="protein sequence ID" value="SIO17854.1"/>
    <property type="molecule type" value="Genomic_DNA"/>
</dbReference>
<reference evidence="2" key="1">
    <citation type="submission" date="2016-11" db="EMBL/GenBank/DDBJ databases">
        <authorList>
            <person name="Varghese N."/>
            <person name="Submissions S."/>
        </authorList>
    </citation>
    <scope>NUCLEOTIDE SEQUENCE [LARGE SCALE GENOMIC DNA]</scope>
    <source>
        <strain evidence="2">DSM 27623</strain>
    </source>
</reference>
<evidence type="ECO:0000313" key="1">
    <source>
        <dbReference type="EMBL" id="SIO17854.1"/>
    </source>
</evidence>